<protein>
    <submittedName>
        <fullName evidence="3">Uncharacterized protein</fullName>
    </submittedName>
</protein>
<feature type="region of interest" description="Disordered" evidence="2">
    <location>
        <begin position="338"/>
        <end position="383"/>
    </location>
</feature>
<keyword evidence="4" id="KW-1185">Reference proteome</keyword>
<proteinExistence type="predicted"/>
<feature type="compositionally biased region" description="Basic residues" evidence="2">
    <location>
        <begin position="354"/>
        <end position="364"/>
    </location>
</feature>
<gene>
    <name evidence="3" type="ORF">V9T40_000606</name>
</gene>
<comment type="caution">
    <text evidence="3">The sequence shown here is derived from an EMBL/GenBank/DDBJ whole genome shotgun (WGS) entry which is preliminary data.</text>
</comment>
<evidence type="ECO:0000313" key="4">
    <source>
        <dbReference type="Proteomes" id="UP001367676"/>
    </source>
</evidence>
<feature type="region of interest" description="Disordered" evidence="2">
    <location>
        <begin position="613"/>
        <end position="635"/>
    </location>
</feature>
<name>A0AAN9T9U4_9HEMI</name>
<evidence type="ECO:0000256" key="2">
    <source>
        <dbReference type="SAM" id="MobiDB-lite"/>
    </source>
</evidence>
<feature type="compositionally biased region" description="Acidic residues" evidence="2">
    <location>
        <begin position="618"/>
        <end position="630"/>
    </location>
</feature>
<evidence type="ECO:0000313" key="3">
    <source>
        <dbReference type="EMBL" id="KAK7579977.1"/>
    </source>
</evidence>
<evidence type="ECO:0000256" key="1">
    <source>
        <dbReference type="SAM" id="Coils"/>
    </source>
</evidence>
<sequence>MESSILEMELRKIRKISEKSINRKYEFEFNPIEPKFCSWGFDLSSSFTNEFYTWMHRATKEEKKNIYDIYRAEVEYVNKIHKENVEILQEAAKDRSCILRYRYSLLTKLKQLSAELGIDHQDCEMDRDECVKMPKLKEISQGPFNDETTRILLNLNRDLIIKMNINPYREEIVEILINPGFKYNAVGEEVIPKVPEKFSKIEKMSTEKIENQNQESRTKIKIPSNFRKFIKPSFPELLPQANFSDEEIEKSAETKFYHKSISEIKKIIEQYEEEEKRAFKAEEEIASQMKNLNDIFNTSKTYVDRIRTRLIILNELKCRKIHIEYERLIEERITSENRSIGSSSKLEEDESKNKKNNKRNRKRSSSSSSSSSESVEEEDGRWKKDRVEKKRDLRLQLNSKIELKNIEQEEMVDDNLEIVPVIKNPLESSFIAPPISSHIPISEKAVDVLRKIGRGIVIWMKLDASNQRTKLCHINLDFPYNCIGGQAIEWLSPKEERNLNSSVTFPVVKVGKKTFNLNRADKEVSGNLINPKGIEKILFNGYAITEESRPPYFSADRVQLEPWNVIESEGESEKEINYFPNPNLPADPLKENKNIENREAEFNFCEFKNTYRENKEESDGESEKEEELTECENSVRSDESGLEYLLKYEDLQIFSTRTLTVAEKLVRSKYRFLNKPELIEKFNEIAAEKDRLSTHIKILESRLQLLIEARKKKIEMDKNIEEISELIFLVDHENIAEMDLMVLLRKLEVNEQKCTKN</sequence>
<dbReference type="Proteomes" id="UP001367676">
    <property type="component" value="Unassembled WGS sequence"/>
</dbReference>
<organism evidence="3 4">
    <name type="scientific">Parthenolecanium corni</name>
    <dbReference type="NCBI Taxonomy" id="536013"/>
    <lineage>
        <taxon>Eukaryota</taxon>
        <taxon>Metazoa</taxon>
        <taxon>Ecdysozoa</taxon>
        <taxon>Arthropoda</taxon>
        <taxon>Hexapoda</taxon>
        <taxon>Insecta</taxon>
        <taxon>Pterygota</taxon>
        <taxon>Neoptera</taxon>
        <taxon>Paraneoptera</taxon>
        <taxon>Hemiptera</taxon>
        <taxon>Sternorrhyncha</taxon>
        <taxon>Coccoidea</taxon>
        <taxon>Coccidae</taxon>
        <taxon>Parthenolecanium</taxon>
    </lineage>
</organism>
<dbReference type="EMBL" id="JBBCAQ010000034">
    <property type="protein sequence ID" value="KAK7579977.1"/>
    <property type="molecule type" value="Genomic_DNA"/>
</dbReference>
<dbReference type="AlphaFoldDB" id="A0AAN9T9U4"/>
<accession>A0AAN9T9U4</accession>
<keyword evidence="1" id="KW-0175">Coiled coil</keyword>
<feature type="coiled-coil region" evidence="1">
    <location>
        <begin position="257"/>
        <end position="291"/>
    </location>
</feature>
<reference evidence="3 4" key="1">
    <citation type="submission" date="2024-03" db="EMBL/GenBank/DDBJ databases">
        <title>Adaptation during the transition from Ophiocordyceps entomopathogen to insect associate is accompanied by gene loss and intensified selection.</title>
        <authorList>
            <person name="Ward C.M."/>
            <person name="Onetto C.A."/>
            <person name="Borneman A.R."/>
        </authorList>
    </citation>
    <scope>NUCLEOTIDE SEQUENCE [LARGE SCALE GENOMIC DNA]</scope>
    <source>
        <strain evidence="3">AWRI1</strain>
        <tissue evidence="3">Single Adult Female</tissue>
    </source>
</reference>